<evidence type="ECO:0000313" key="3">
    <source>
        <dbReference type="Proteomes" id="UP001066276"/>
    </source>
</evidence>
<name>A0AAV7PHT2_PLEWA</name>
<feature type="region of interest" description="Disordered" evidence="1">
    <location>
        <begin position="46"/>
        <end position="102"/>
    </location>
</feature>
<organism evidence="2 3">
    <name type="scientific">Pleurodeles waltl</name>
    <name type="common">Iberian ribbed newt</name>
    <dbReference type="NCBI Taxonomy" id="8319"/>
    <lineage>
        <taxon>Eukaryota</taxon>
        <taxon>Metazoa</taxon>
        <taxon>Chordata</taxon>
        <taxon>Craniata</taxon>
        <taxon>Vertebrata</taxon>
        <taxon>Euteleostomi</taxon>
        <taxon>Amphibia</taxon>
        <taxon>Batrachia</taxon>
        <taxon>Caudata</taxon>
        <taxon>Salamandroidea</taxon>
        <taxon>Salamandridae</taxon>
        <taxon>Pleurodelinae</taxon>
        <taxon>Pleurodeles</taxon>
    </lineage>
</organism>
<keyword evidence="3" id="KW-1185">Reference proteome</keyword>
<sequence length="102" mass="10887">MARRGLHTSRVGCLGNRLLWSGSPLDGGGGARCAQKCLTLHAGRTLGAVDAGGPHSRPREALDSASRERKGNSGLRSEEEPLPRVIRRPGFEHADNWGPVKP</sequence>
<evidence type="ECO:0000256" key="1">
    <source>
        <dbReference type="SAM" id="MobiDB-lite"/>
    </source>
</evidence>
<dbReference type="AlphaFoldDB" id="A0AAV7PHT2"/>
<reference evidence="2" key="1">
    <citation type="journal article" date="2022" name="bioRxiv">
        <title>Sequencing and chromosome-scale assembly of the giantPleurodeles waltlgenome.</title>
        <authorList>
            <person name="Brown T."/>
            <person name="Elewa A."/>
            <person name="Iarovenko S."/>
            <person name="Subramanian E."/>
            <person name="Araus A.J."/>
            <person name="Petzold A."/>
            <person name="Susuki M."/>
            <person name="Suzuki K.-i.T."/>
            <person name="Hayashi T."/>
            <person name="Toyoda A."/>
            <person name="Oliveira C."/>
            <person name="Osipova E."/>
            <person name="Leigh N.D."/>
            <person name="Simon A."/>
            <person name="Yun M.H."/>
        </authorList>
    </citation>
    <scope>NUCLEOTIDE SEQUENCE</scope>
    <source>
        <strain evidence="2">20211129_DDA</strain>
        <tissue evidence="2">Liver</tissue>
    </source>
</reference>
<accession>A0AAV7PHT2</accession>
<gene>
    <name evidence="2" type="ORF">NDU88_005062</name>
</gene>
<evidence type="ECO:0000313" key="2">
    <source>
        <dbReference type="EMBL" id="KAJ1126655.1"/>
    </source>
</evidence>
<protein>
    <submittedName>
        <fullName evidence="2">Uncharacterized protein</fullName>
    </submittedName>
</protein>
<dbReference type="EMBL" id="JANPWB010000011">
    <property type="protein sequence ID" value="KAJ1126655.1"/>
    <property type="molecule type" value="Genomic_DNA"/>
</dbReference>
<dbReference type="Proteomes" id="UP001066276">
    <property type="component" value="Chromosome 7"/>
</dbReference>
<proteinExistence type="predicted"/>
<feature type="compositionally biased region" description="Basic and acidic residues" evidence="1">
    <location>
        <begin position="57"/>
        <end position="82"/>
    </location>
</feature>
<comment type="caution">
    <text evidence="2">The sequence shown here is derived from an EMBL/GenBank/DDBJ whole genome shotgun (WGS) entry which is preliminary data.</text>
</comment>